<dbReference type="PANTHER" id="PTHR34580:SF1">
    <property type="entry name" value="PROTEIN PAFC"/>
    <property type="match status" value="1"/>
</dbReference>
<dbReference type="AlphaFoldDB" id="A0A1M5QXS8"/>
<dbReference type="InterPro" id="IPR036390">
    <property type="entry name" value="WH_DNA-bd_sf"/>
</dbReference>
<keyword evidence="2" id="KW-0804">Transcription</keyword>
<dbReference type="InterPro" id="IPR001034">
    <property type="entry name" value="DeoR_HTH"/>
</dbReference>
<dbReference type="Pfam" id="PF13280">
    <property type="entry name" value="WYL"/>
    <property type="match status" value="1"/>
</dbReference>
<keyword evidence="1" id="KW-0805">Transcription regulation</keyword>
<evidence type="ECO:0000256" key="2">
    <source>
        <dbReference type="ARBA" id="ARBA00023163"/>
    </source>
</evidence>
<feature type="domain" description="HTH deoR-type" evidence="3">
    <location>
        <begin position="3"/>
        <end position="61"/>
    </location>
</feature>
<dbReference type="Proteomes" id="UP000184074">
    <property type="component" value="Unassembled WGS sequence"/>
</dbReference>
<evidence type="ECO:0000256" key="1">
    <source>
        <dbReference type="ARBA" id="ARBA00023015"/>
    </source>
</evidence>
<protein>
    <submittedName>
        <fullName evidence="4">Predicted DNA-binding transcriptional regulator YafY, contains an HTH and WYL domains</fullName>
    </submittedName>
</protein>
<sequence>MNSRTRQDAIIRNLRRSGATTIETLRKEVGTSRSTILRDLSALRDEGYMIIAEQGRGGGVYLDPSSVQTTAKLSVPEVFALIIGISSMRAVGSLPFAGLADSGLTKIEKSLPPDKLRDLRRLLDCLYVGPLAPQVDVSDVGEIDIGLLTAFERAFLERWSLKFDYVDAKGARSQRCVEPQAMLILLPLWYLVAWDPSRDDVRHFRVDRISQPDVIEGPTFRLRRIVFDAGVQPIRYA</sequence>
<evidence type="ECO:0000259" key="3">
    <source>
        <dbReference type="PROSITE" id="PS51000"/>
    </source>
</evidence>
<reference evidence="4 5" key="1">
    <citation type="submission" date="2016-11" db="EMBL/GenBank/DDBJ databases">
        <authorList>
            <person name="Jaros S."/>
            <person name="Januszkiewicz K."/>
            <person name="Wedrychowicz H."/>
        </authorList>
    </citation>
    <scope>NUCLEOTIDE SEQUENCE [LARGE SCALE GENOMIC DNA]</scope>
    <source>
        <strain evidence="4 5">DSM 28715</strain>
    </source>
</reference>
<dbReference type="InterPro" id="IPR013196">
    <property type="entry name" value="HTH_11"/>
</dbReference>
<proteinExistence type="predicted"/>
<name>A0A1M5QXS8_9RHOB</name>
<dbReference type="InterPro" id="IPR036388">
    <property type="entry name" value="WH-like_DNA-bd_sf"/>
</dbReference>
<dbReference type="GO" id="GO:0003700">
    <property type="term" value="F:DNA-binding transcription factor activity"/>
    <property type="evidence" value="ECO:0007669"/>
    <property type="project" value="InterPro"/>
</dbReference>
<dbReference type="Pfam" id="PF08279">
    <property type="entry name" value="HTH_11"/>
    <property type="match status" value="1"/>
</dbReference>
<dbReference type="InterPro" id="IPR051534">
    <property type="entry name" value="CBASS_pafABC_assoc_protein"/>
</dbReference>
<dbReference type="Gene3D" id="1.10.10.10">
    <property type="entry name" value="Winged helix-like DNA-binding domain superfamily/Winged helix DNA-binding domain"/>
    <property type="match status" value="1"/>
</dbReference>
<dbReference type="PROSITE" id="PS52050">
    <property type="entry name" value="WYL"/>
    <property type="match status" value="1"/>
</dbReference>
<dbReference type="InterPro" id="IPR026881">
    <property type="entry name" value="WYL_dom"/>
</dbReference>
<gene>
    <name evidence="4" type="ORF">SAMN05444003_2375</name>
</gene>
<dbReference type="PANTHER" id="PTHR34580">
    <property type="match status" value="1"/>
</dbReference>
<dbReference type="SUPFAM" id="SSF46785">
    <property type="entry name" value="Winged helix' DNA-binding domain"/>
    <property type="match status" value="1"/>
</dbReference>
<dbReference type="EMBL" id="FQXB01000003">
    <property type="protein sequence ID" value="SHH18688.1"/>
    <property type="molecule type" value="Genomic_DNA"/>
</dbReference>
<accession>A0A1M5QXS8</accession>
<evidence type="ECO:0000313" key="4">
    <source>
        <dbReference type="EMBL" id="SHH18688.1"/>
    </source>
</evidence>
<dbReference type="STRING" id="1508389.SAMN05444003_2375"/>
<evidence type="ECO:0000313" key="5">
    <source>
        <dbReference type="Proteomes" id="UP000184074"/>
    </source>
</evidence>
<dbReference type="OrthoDB" id="7173212at2"/>
<keyword evidence="4" id="KW-0238">DNA-binding</keyword>
<dbReference type="RefSeq" id="WP_072901318.1">
    <property type="nucleotide sequence ID" value="NZ_FQXB01000003.1"/>
</dbReference>
<dbReference type="PROSITE" id="PS51000">
    <property type="entry name" value="HTH_DEOR_2"/>
    <property type="match status" value="1"/>
</dbReference>
<organism evidence="4 5">
    <name type="scientific">Cognatiyoonia sediminum</name>
    <dbReference type="NCBI Taxonomy" id="1508389"/>
    <lineage>
        <taxon>Bacteria</taxon>
        <taxon>Pseudomonadati</taxon>
        <taxon>Pseudomonadota</taxon>
        <taxon>Alphaproteobacteria</taxon>
        <taxon>Rhodobacterales</taxon>
        <taxon>Paracoccaceae</taxon>
        <taxon>Cognatiyoonia</taxon>
    </lineage>
</organism>
<keyword evidence="5" id="KW-1185">Reference proteome</keyword>
<dbReference type="GO" id="GO:0003677">
    <property type="term" value="F:DNA binding"/>
    <property type="evidence" value="ECO:0007669"/>
    <property type="project" value="UniProtKB-KW"/>
</dbReference>